<dbReference type="OrthoDB" id="105450at2"/>
<dbReference type="SUPFAM" id="SSF55124">
    <property type="entry name" value="Nitrite/Sulfite reductase N-terminal domain-like"/>
    <property type="match status" value="2"/>
</dbReference>
<dbReference type="RefSeq" id="WP_075734108.1">
    <property type="nucleotide sequence ID" value="NZ_CP009249.1"/>
</dbReference>
<protein>
    <submittedName>
        <fullName evidence="1">Uncharacterized protein</fullName>
    </submittedName>
</protein>
<dbReference type="EMBL" id="CP009249">
    <property type="protein sequence ID" value="APT92537.1"/>
    <property type="molecule type" value="Genomic_DNA"/>
</dbReference>
<dbReference type="STRING" id="161895.CPHO_06140"/>
<gene>
    <name evidence="1" type="ORF">CPHO_06140</name>
</gene>
<name>A0A1L7D386_9CORY</name>
<dbReference type="Proteomes" id="UP000185491">
    <property type="component" value="Chromosome"/>
</dbReference>
<proteinExistence type="predicted"/>
<dbReference type="InterPro" id="IPR036136">
    <property type="entry name" value="Nit/Sulf_reduc_fer-like_dom_sf"/>
</dbReference>
<dbReference type="KEGG" id="cpho:CPHO_06140"/>
<dbReference type="GO" id="GO:0016491">
    <property type="term" value="F:oxidoreductase activity"/>
    <property type="evidence" value="ECO:0007669"/>
    <property type="project" value="InterPro"/>
</dbReference>
<evidence type="ECO:0000313" key="2">
    <source>
        <dbReference type="Proteomes" id="UP000185491"/>
    </source>
</evidence>
<reference evidence="1 2" key="1">
    <citation type="submission" date="2014-08" db="EMBL/GenBank/DDBJ databases">
        <title>Complete genome sequence of Corynebacterium phocae M408/89/1(T)(=DSM 44612(T)), isolated from the common seal (Phoca vitulina).</title>
        <authorList>
            <person name="Ruckert C."/>
            <person name="Albersmeier A."/>
            <person name="Winkler A."/>
            <person name="Kalinowski J."/>
        </authorList>
    </citation>
    <scope>NUCLEOTIDE SEQUENCE [LARGE SCALE GENOMIC DNA]</scope>
    <source>
        <strain evidence="1 2">M408/89/1</strain>
    </source>
</reference>
<sequence length="243" mass="25819">MTEKPSSQNLLITPPGGNLESHHWLELAAEAERIAGGVIYLTPNSGLELRNVSQEPAKHIRRLHHSQVLASPLHAEARELAFALAQYDFAGRQVGVEGGDGLISALNLDLCVVLDGWTADILVAGQPAKTGIMVEEVAQEVLSTLHQAPQGTGTTPTLEASSQPIGWLPHEDNPGTVSLGARVADNAIPAAHAEMIGRMEVATSVTPWGGIVFHDLSEEDADVVVRFLAPRGYIFDAGSPLLK</sequence>
<organism evidence="1 2">
    <name type="scientific">Corynebacterium phocae</name>
    <dbReference type="NCBI Taxonomy" id="161895"/>
    <lineage>
        <taxon>Bacteria</taxon>
        <taxon>Bacillati</taxon>
        <taxon>Actinomycetota</taxon>
        <taxon>Actinomycetes</taxon>
        <taxon>Mycobacteriales</taxon>
        <taxon>Corynebacteriaceae</taxon>
        <taxon>Corynebacterium</taxon>
    </lineage>
</organism>
<dbReference type="AlphaFoldDB" id="A0A1L7D386"/>
<keyword evidence="2" id="KW-1185">Reference proteome</keyword>
<evidence type="ECO:0000313" key="1">
    <source>
        <dbReference type="EMBL" id="APT92537.1"/>
    </source>
</evidence>
<accession>A0A1L7D386</accession>